<sequence length="272" mass="28500">MDWLRRAVNRPAARTSESGEKAMGQLDGKVAVVTGASEGIGFASALRFAEEGAYVYLTGRRKPELDEAVVRIGAARASGVQGDVTDVADLERLFATIGADGRRIDVLFANAGGAPMRPLAEVTEDDYEHATRLNLRSAVFTVQKALPLLNDHASVILCSSTMASRGGVGIGLYAAAKAGVRSLTRNWAIELKERGIRVNALAPHTTDTPMLRGNAPAGMTGDEFITFLASGVPLGRVADAAEQAAAALFLASDQSSYITGSELVVDGGVNQI</sequence>
<accession>A0A3D9ZQJ2</accession>
<feature type="region of interest" description="Disordered" evidence="3">
    <location>
        <begin position="1"/>
        <end position="21"/>
    </location>
</feature>
<dbReference type="PRINTS" id="PR00081">
    <property type="entry name" value="GDHRDH"/>
</dbReference>
<keyword evidence="6" id="KW-1185">Reference proteome</keyword>
<proteinExistence type="inferred from homology"/>
<dbReference type="InterPro" id="IPR002347">
    <property type="entry name" value="SDR_fam"/>
</dbReference>
<dbReference type="SUPFAM" id="SSF51735">
    <property type="entry name" value="NAD(P)-binding Rossmann-fold domains"/>
    <property type="match status" value="1"/>
</dbReference>
<dbReference type="InterPro" id="IPR020904">
    <property type="entry name" value="Sc_DH/Rdtase_CS"/>
</dbReference>
<dbReference type="PANTHER" id="PTHR43477">
    <property type="entry name" value="DIHYDROANTICAPSIN 7-DEHYDROGENASE"/>
    <property type="match status" value="1"/>
</dbReference>
<evidence type="ECO:0000256" key="1">
    <source>
        <dbReference type="ARBA" id="ARBA00006484"/>
    </source>
</evidence>
<dbReference type="Pfam" id="PF13561">
    <property type="entry name" value="adh_short_C2"/>
    <property type="match status" value="1"/>
</dbReference>
<dbReference type="PANTHER" id="PTHR43477:SF1">
    <property type="entry name" value="DIHYDROANTICAPSIN 7-DEHYDROGENASE"/>
    <property type="match status" value="1"/>
</dbReference>
<dbReference type="InterPro" id="IPR036291">
    <property type="entry name" value="NAD(P)-bd_dom_sf"/>
</dbReference>
<dbReference type="Proteomes" id="UP000256913">
    <property type="component" value="Unassembled WGS sequence"/>
</dbReference>
<evidence type="ECO:0000256" key="3">
    <source>
        <dbReference type="SAM" id="MobiDB-lite"/>
    </source>
</evidence>
<dbReference type="InterPro" id="IPR051122">
    <property type="entry name" value="SDR_DHRS6-like"/>
</dbReference>
<protein>
    <submittedName>
        <fullName evidence="5">NAD(P)-dependent dehydrogenase (Short-subunit alcohol dehydrogenase family)</fullName>
    </submittedName>
</protein>
<evidence type="ECO:0000256" key="2">
    <source>
        <dbReference type="ARBA" id="ARBA00023002"/>
    </source>
</evidence>
<comment type="caution">
    <text evidence="5">The sequence shown here is derived from an EMBL/GenBank/DDBJ whole genome shotgun (WGS) entry which is preliminary data.</text>
</comment>
<dbReference type="InterPro" id="IPR057326">
    <property type="entry name" value="KR_dom"/>
</dbReference>
<feature type="domain" description="Ketoreductase" evidence="4">
    <location>
        <begin position="29"/>
        <end position="219"/>
    </location>
</feature>
<comment type="similarity">
    <text evidence="1">Belongs to the short-chain dehydrogenases/reductases (SDR) family.</text>
</comment>
<name>A0A3D9ZQJ2_9ACTN</name>
<dbReference type="EMBL" id="QUMQ01000001">
    <property type="protein sequence ID" value="REF99505.1"/>
    <property type="molecule type" value="Genomic_DNA"/>
</dbReference>
<dbReference type="FunFam" id="3.40.50.720:FF:000084">
    <property type="entry name" value="Short-chain dehydrogenase reductase"/>
    <property type="match status" value="1"/>
</dbReference>
<evidence type="ECO:0000259" key="4">
    <source>
        <dbReference type="SMART" id="SM00822"/>
    </source>
</evidence>
<evidence type="ECO:0000313" key="5">
    <source>
        <dbReference type="EMBL" id="REF99505.1"/>
    </source>
</evidence>
<keyword evidence="2" id="KW-0560">Oxidoreductase</keyword>
<dbReference type="GO" id="GO:0016491">
    <property type="term" value="F:oxidoreductase activity"/>
    <property type="evidence" value="ECO:0007669"/>
    <property type="project" value="UniProtKB-KW"/>
</dbReference>
<reference evidence="5 6" key="1">
    <citation type="submission" date="2018-08" db="EMBL/GenBank/DDBJ databases">
        <title>Sequencing the genomes of 1000 actinobacteria strains.</title>
        <authorList>
            <person name="Klenk H.-P."/>
        </authorList>
    </citation>
    <scope>NUCLEOTIDE SEQUENCE [LARGE SCALE GENOMIC DNA]</scope>
    <source>
        <strain evidence="5 6">DSM 44099</strain>
    </source>
</reference>
<dbReference type="Gene3D" id="3.40.50.720">
    <property type="entry name" value="NAD(P)-binding Rossmann-like Domain"/>
    <property type="match status" value="1"/>
</dbReference>
<dbReference type="CDD" id="cd05233">
    <property type="entry name" value="SDR_c"/>
    <property type="match status" value="1"/>
</dbReference>
<gene>
    <name evidence="5" type="ORF">DFJ67_5543</name>
</gene>
<evidence type="ECO:0000313" key="6">
    <source>
        <dbReference type="Proteomes" id="UP000256913"/>
    </source>
</evidence>
<dbReference type="AlphaFoldDB" id="A0A3D9ZQJ2"/>
<dbReference type="PROSITE" id="PS00061">
    <property type="entry name" value="ADH_SHORT"/>
    <property type="match status" value="1"/>
</dbReference>
<dbReference type="SMART" id="SM00822">
    <property type="entry name" value="PKS_KR"/>
    <property type="match status" value="1"/>
</dbReference>
<organism evidence="5 6">
    <name type="scientific">Asanoa ferruginea</name>
    <dbReference type="NCBI Taxonomy" id="53367"/>
    <lineage>
        <taxon>Bacteria</taxon>
        <taxon>Bacillati</taxon>
        <taxon>Actinomycetota</taxon>
        <taxon>Actinomycetes</taxon>
        <taxon>Micromonosporales</taxon>
        <taxon>Micromonosporaceae</taxon>
        <taxon>Asanoa</taxon>
    </lineage>
</organism>